<reference evidence="11" key="1">
    <citation type="submission" date="2006-03" db="EMBL/GenBank/DDBJ databases">
        <title>Complete genome sequence of Gemmatimonas aurantiaca T-27 that represents a novel phylum Gemmatimonadetes.</title>
        <authorList>
            <person name="Takasaki K."/>
            <person name="Ichikawa N."/>
            <person name="Miura H."/>
            <person name="Matsushita S."/>
            <person name="Watanabe Y."/>
            <person name="Oguchi A."/>
            <person name="Ankai A."/>
            <person name="Yashiro I."/>
            <person name="Takahashi M."/>
            <person name="Terui Y."/>
            <person name="Fukui S."/>
            <person name="Yokoyama H."/>
            <person name="Tanikawa S."/>
            <person name="Hanada S."/>
            <person name="Kamagata Y."/>
            <person name="Fujita N."/>
        </authorList>
    </citation>
    <scope>NUCLEOTIDE SEQUENCE [LARGE SCALE GENOMIC DNA]</scope>
    <source>
        <strain evidence="11">T-27 / DSM 14586 / JCM 11422 / NBRC 100505</strain>
    </source>
</reference>
<name>C1AC77_GEMAT</name>
<dbReference type="GO" id="GO:0004014">
    <property type="term" value="F:adenosylmethionine decarboxylase activity"/>
    <property type="evidence" value="ECO:0007669"/>
    <property type="project" value="UniProtKB-EC"/>
</dbReference>
<keyword evidence="6" id="KW-0865">Zymogen</keyword>
<accession>C1AC77</accession>
<dbReference type="InterPro" id="IPR003826">
    <property type="entry name" value="AdoMetDC_fam_prok"/>
</dbReference>
<keyword evidence="5" id="KW-0620">Polyamine biosynthesis</keyword>
<evidence type="ECO:0000256" key="9">
    <source>
        <dbReference type="ARBA" id="ARBA00023317"/>
    </source>
</evidence>
<evidence type="ECO:0000256" key="3">
    <source>
        <dbReference type="ARBA" id="ARBA00022813"/>
    </source>
</evidence>
<protein>
    <submittedName>
        <fullName evidence="10">S-adenosylmethionine decarboxylase proenzyme</fullName>
        <ecNumber evidence="10">4.1.1.50</ecNumber>
    </submittedName>
</protein>
<evidence type="ECO:0000256" key="2">
    <source>
        <dbReference type="ARBA" id="ARBA00022793"/>
    </source>
</evidence>
<keyword evidence="11" id="KW-1185">Reference proteome</keyword>
<dbReference type="Proteomes" id="UP000002209">
    <property type="component" value="Chromosome"/>
</dbReference>
<evidence type="ECO:0000256" key="4">
    <source>
        <dbReference type="ARBA" id="ARBA00023066"/>
    </source>
</evidence>
<dbReference type="KEGG" id="gau:GAU_3062"/>
<evidence type="ECO:0000256" key="7">
    <source>
        <dbReference type="ARBA" id="ARBA00023239"/>
    </source>
</evidence>
<dbReference type="EC" id="4.1.1.50" evidence="10"/>
<evidence type="ECO:0000313" key="11">
    <source>
        <dbReference type="Proteomes" id="UP000002209"/>
    </source>
</evidence>
<dbReference type="eggNOG" id="COG1586">
    <property type="taxonomic scope" value="Bacteria"/>
</dbReference>
<dbReference type="Pfam" id="PF02675">
    <property type="entry name" value="AdoMet_dc"/>
    <property type="match status" value="1"/>
</dbReference>
<keyword evidence="7 10" id="KW-0456">Lyase</keyword>
<comment type="cofactor">
    <cofactor evidence="1">
        <name>pyruvate</name>
        <dbReference type="ChEBI" id="CHEBI:15361"/>
    </cofactor>
</comment>
<keyword evidence="3" id="KW-0068">Autocatalytic cleavage</keyword>
<organism evidence="10 11">
    <name type="scientific">Gemmatimonas aurantiaca (strain DSM 14586 / JCM 11422 / NBRC 100505 / T-27)</name>
    <dbReference type="NCBI Taxonomy" id="379066"/>
    <lineage>
        <taxon>Bacteria</taxon>
        <taxon>Pseudomonadati</taxon>
        <taxon>Gemmatimonadota</taxon>
        <taxon>Gemmatimonadia</taxon>
        <taxon>Gemmatimonadales</taxon>
        <taxon>Gemmatimonadaceae</taxon>
        <taxon>Gemmatimonas</taxon>
    </lineage>
</organism>
<dbReference type="AlphaFoldDB" id="C1AC77"/>
<evidence type="ECO:0000256" key="8">
    <source>
        <dbReference type="ARBA" id="ARBA00023270"/>
    </source>
</evidence>
<dbReference type="Gene3D" id="3.60.90.10">
    <property type="entry name" value="S-adenosylmethionine decarboxylase"/>
    <property type="match status" value="1"/>
</dbReference>
<evidence type="ECO:0000313" key="10">
    <source>
        <dbReference type="EMBL" id="BAH40104.1"/>
    </source>
</evidence>
<dbReference type="RefSeq" id="WP_015894873.1">
    <property type="nucleotide sequence ID" value="NC_012489.1"/>
</dbReference>
<keyword evidence="9" id="KW-0670">Pyruvate</keyword>
<dbReference type="GO" id="GO:0005829">
    <property type="term" value="C:cytosol"/>
    <property type="evidence" value="ECO:0007669"/>
    <property type="project" value="TreeGrafter"/>
</dbReference>
<evidence type="ECO:0000256" key="6">
    <source>
        <dbReference type="ARBA" id="ARBA00023145"/>
    </source>
</evidence>
<dbReference type="PANTHER" id="PTHR33866">
    <property type="entry name" value="S-ADENOSYLMETHIONINE DECARBOXYLASE PROENZYME"/>
    <property type="match status" value="1"/>
</dbReference>
<keyword evidence="4" id="KW-0745">Spermidine biosynthesis</keyword>
<dbReference type="STRING" id="379066.GAU_3062"/>
<keyword evidence="8" id="KW-0704">Schiff base</keyword>
<gene>
    <name evidence="10" type="primary">speH</name>
    <name evidence="10" type="ordered locus">GAU_3062</name>
</gene>
<dbReference type="GO" id="GO:0008295">
    <property type="term" value="P:spermidine biosynthetic process"/>
    <property type="evidence" value="ECO:0007669"/>
    <property type="project" value="UniProtKB-KW"/>
</dbReference>
<evidence type="ECO:0000256" key="1">
    <source>
        <dbReference type="ARBA" id="ARBA00001928"/>
    </source>
</evidence>
<evidence type="ECO:0000256" key="5">
    <source>
        <dbReference type="ARBA" id="ARBA00023115"/>
    </source>
</evidence>
<dbReference type="EMBL" id="AP009153">
    <property type="protein sequence ID" value="BAH40104.1"/>
    <property type="molecule type" value="Genomic_DNA"/>
</dbReference>
<dbReference type="HOGENOM" id="CLU_125470_2_2_0"/>
<dbReference type="InterPro" id="IPR016067">
    <property type="entry name" value="S-AdoMet_deCO2ase_core"/>
</dbReference>
<proteinExistence type="predicted"/>
<dbReference type="SUPFAM" id="SSF56276">
    <property type="entry name" value="S-adenosylmethionine decarboxylase"/>
    <property type="match status" value="1"/>
</dbReference>
<dbReference type="PANTHER" id="PTHR33866:SF2">
    <property type="entry name" value="S-ADENOSYLMETHIONINE DECARBOXYLASE PROENZYME"/>
    <property type="match status" value="1"/>
</dbReference>
<sequence length="131" mass="14195">MIPANTAGHEWVVEAFGCEPARLASPPVLHALFDAMIRELALHPVAPAQWHRFPEPGGITGMVMLAESHLTIHTFPEHGSACINLFCCTPRASWAWGERLRDLLGAEDVVVREFARDYVGGARVSVGGTAP</sequence>
<keyword evidence="2" id="KW-0210">Decarboxylase</keyword>